<accession>A0AAD6EBT6</accession>
<dbReference type="Proteomes" id="UP001213799">
    <property type="component" value="Unassembled WGS sequence"/>
</dbReference>
<protein>
    <submittedName>
        <fullName evidence="1">Uncharacterized protein</fullName>
    </submittedName>
</protein>
<proteinExistence type="predicted"/>
<dbReference type="AlphaFoldDB" id="A0AAD6EBT6"/>
<reference evidence="1" key="2">
    <citation type="submission" date="2023-01" db="EMBL/GenBank/DDBJ databases">
        <authorList>
            <person name="Petersen C."/>
        </authorList>
    </citation>
    <scope>NUCLEOTIDE SEQUENCE</scope>
    <source>
        <strain evidence="1">IBT 12815</strain>
    </source>
</reference>
<comment type="caution">
    <text evidence="1">The sequence shown here is derived from an EMBL/GenBank/DDBJ whole genome shotgun (WGS) entry which is preliminary data.</text>
</comment>
<organism evidence="1 2">
    <name type="scientific">Penicillium hordei</name>
    <dbReference type="NCBI Taxonomy" id="40994"/>
    <lineage>
        <taxon>Eukaryota</taxon>
        <taxon>Fungi</taxon>
        <taxon>Dikarya</taxon>
        <taxon>Ascomycota</taxon>
        <taxon>Pezizomycotina</taxon>
        <taxon>Eurotiomycetes</taxon>
        <taxon>Eurotiomycetidae</taxon>
        <taxon>Eurotiales</taxon>
        <taxon>Aspergillaceae</taxon>
        <taxon>Penicillium</taxon>
    </lineage>
</organism>
<dbReference type="EMBL" id="JAQJAE010000002">
    <property type="protein sequence ID" value="KAJ5607956.1"/>
    <property type="molecule type" value="Genomic_DNA"/>
</dbReference>
<evidence type="ECO:0000313" key="2">
    <source>
        <dbReference type="Proteomes" id="UP001213799"/>
    </source>
</evidence>
<gene>
    <name evidence="1" type="ORF">N7537_004575</name>
</gene>
<dbReference type="RefSeq" id="XP_056755380.1">
    <property type="nucleotide sequence ID" value="XM_056895632.1"/>
</dbReference>
<keyword evidence="2" id="KW-1185">Reference proteome</keyword>
<name>A0AAD6EBT6_9EURO</name>
<evidence type="ECO:0000313" key="1">
    <source>
        <dbReference type="EMBL" id="KAJ5607956.1"/>
    </source>
</evidence>
<reference evidence="1" key="1">
    <citation type="journal article" date="2023" name="IMA Fungus">
        <title>Comparative genomic study of the Penicillium genus elucidates a diverse pangenome and 15 lateral gene transfer events.</title>
        <authorList>
            <person name="Petersen C."/>
            <person name="Sorensen T."/>
            <person name="Nielsen M.R."/>
            <person name="Sondergaard T.E."/>
            <person name="Sorensen J.L."/>
            <person name="Fitzpatrick D.A."/>
            <person name="Frisvad J.C."/>
            <person name="Nielsen K.L."/>
        </authorList>
    </citation>
    <scope>NUCLEOTIDE SEQUENCE</scope>
    <source>
        <strain evidence="1">IBT 12815</strain>
    </source>
</reference>
<dbReference type="GeneID" id="81585874"/>
<sequence length="185" mass="21431">MERAVQRQHPAELGLDLHAMLIRYDHAAEHESGHMDCLGQDWKGIKKIFDNSQYSNFTRHVTPGSKFIFPWDPRLLATGAQIRDNIWRSLNCQALGLDLQSLCMMYHCEDTNRDEHANGLLRDWTTLRAVFESSGNSNFVLEVRMEPFDTKDSMYSLYEDDSDPVDPITYLAIVNSETKKQQMHH</sequence>